<dbReference type="SUPFAM" id="SSF53254">
    <property type="entry name" value="Phosphoglycerate mutase-like"/>
    <property type="match status" value="1"/>
</dbReference>
<keyword evidence="3" id="KW-1185">Reference proteome</keyword>
<keyword evidence="1" id="KW-0732">Signal</keyword>
<gene>
    <name evidence="2" type="ORF">NO357_13400</name>
</gene>
<dbReference type="RefSeq" id="WP_306736165.1">
    <property type="nucleotide sequence ID" value="NZ_JANHAX010000003.1"/>
</dbReference>
<dbReference type="EMBL" id="JANHAX010000003">
    <property type="protein sequence ID" value="MDQ2090899.1"/>
    <property type="molecule type" value="Genomic_DNA"/>
</dbReference>
<feature type="chain" id="PRO_5041919872" evidence="1">
    <location>
        <begin position="23"/>
        <end position="163"/>
    </location>
</feature>
<dbReference type="InterPro" id="IPR029033">
    <property type="entry name" value="His_PPase_superfam"/>
</dbReference>
<accession>A0AAE3WE60</accession>
<evidence type="ECO:0000256" key="1">
    <source>
        <dbReference type="SAM" id="SignalP"/>
    </source>
</evidence>
<evidence type="ECO:0000313" key="3">
    <source>
        <dbReference type="Proteomes" id="UP001226762"/>
    </source>
</evidence>
<dbReference type="Proteomes" id="UP001226762">
    <property type="component" value="Unassembled WGS sequence"/>
</dbReference>
<dbReference type="Gene3D" id="3.40.50.1240">
    <property type="entry name" value="Phosphoglycerate mutase-like"/>
    <property type="match status" value="1"/>
</dbReference>
<feature type="signal peptide" evidence="1">
    <location>
        <begin position="1"/>
        <end position="22"/>
    </location>
</feature>
<protein>
    <submittedName>
        <fullName evidence="2">Histidine phosphatase family protein</fullName>
    </submittedName>
</protein>
<name>A0AAE3WE60_9RHOB</name>
<evidence type="ECO:0000313" key="2">
    <source>
        <dbReference type="EMBL" id="MDQ2090899.1"/>
    </source>
</evidence>
<dbReference type="SMART" id="SM00855">
    <property type="entry name" value="PGAM"/>
    <property type="match status" value="1"/>
</dbReference>
<organism evidence="2 3">
    <name type="scientific">Marimonas arenosa</name>
    <dbReference type="NCBI Taxonomy" id="1795305"/>
    <lineage>
        <taxon>Bacteria</taxon>
        <taxon>Pseudomonadati</taxon>
        <taxon>Pseudomonadota</taxon>
        <taxon>Alphaproteobacteria</taxon>
        <taxon>Rhodobacterales</taxon>
        <taxon>Paracoccaceae</taxon>
        <taxon>Marimonas</taxon>
    </lineage>
</organism>
<proteinExistence type="predicted"/>
<dbReference type="CDD" id="cd07067">
    <property type="entry name" value="HP_PGM_like"/>
    <property type="match status" value="1"/>
</dbReference>
<reference evidence="2" key="1">
    <citation type="submission" date="2022-07" db="EMBL/GenBank/DDBJ databases">
        <authorList>
            <person name="Otstavnykh N."/>
            <person name="Isaeva M."/>
            <person name="Bystritskaya E."/>
        </authorList>
    </citation>
    <scope>NUCLEOTIDE SEQUENCE</scope>
    <source>
        <strain evidence="2">KCTC 52189</strain>
    </source>
</reference>
<comment type="caution">
    <text evidence="2">The sequence shown here is derived from an EMBL/GenBank/DDBJ whole genome shotgun (WGS) entry which is preliminary data.</text>
</comment>
<dbReference type="Pfam" id="PF00300">
    <property type="entry name" value="His_Phos_1"/>
    <property type="match status" value="1"/>
</dbReference>
<sequence>MKVVSMALAAGLALLATVDARAQDAVLVIRHADKAGGDDPALTDKGREQAASWARMFKDAGIEAVFTSDARRTRETGGIIGATLGVPTVEIDRNDIQSLIGRVSEDHSDGVVLIVGHSETIPSILTELGHFDMVHVGASDFTSLFVVTALESDAPQVLRFRLP</sequence>
<dbReference type="AlphaFoldDB" id="A0AAE3WE60"/>
<dbReference type="InterPro" id="IPR013078">
    <property type="entry name" value="His_Pase_superF_clade-1"/>
</dbReference>
<reference evidence="2" key="2">
    <citation type="submission" date="2023-02" db="EMBL/GenBank/DDBJ databases">
        <title>'Rhodoalgimonas zhirmunskyi' gen. nov., isolated from a red alga.</title>
        <authorList>
            <person name="Nedashkovskaya O.I."/>
            <person name="Otstavnykh N.Y."/>
            <person name="Bystritskaya E.P."/>
            <person name="Balabanova L.A."/>
            <person name="Isaeva M.P."/>
        </authorList>
    </citation>
    <scope>NUCLEOTIDE SEQUENCE</scope>
    <source>
        <strain evidence="2">KCTC 52189</strain>
    </source>
</reference>